<dbReference type="KEGG" id="mur:EQY75_11290"/>
<keyword evidence="1" id="KW-0472">Membrane</keyword>
<keyword evidence="3" id="KW-1185">Reference proteome</keyword>
<dbReference type="OrthoDB" id="1444489at2"/>
<proteinExistence type="predicted"/>
<sequence length="142" mass="15361">MFSKQNLLATVVATVAMFVLGFLIWGVATVDFFEGHTITNAMKDPPDFPILILSNLIAAFALSTIYGKWARGYHSLGGGFQFGVWIGIFMGLGMGLLWYATSEIMDLTGHLVEAVLDIVYYGIIGAVIGLMYKATGPKSDEA</sequence>
<keyword evidence="1" id="KW-1133">Transmembrane helix</keyword>
<dbReference type="Proteomes" id="UP000290889">
    <property type="component" value="Chromosome"/>
</dbReference>
<evidence type="ECO:0000313" key="3">
    <source>
        <dbReference type="Proteomes" id="UP000290889"/>
    </source>
</evidence>
<dbReference type="RefSeq" id="WP_129605914.1">
    <property type="nucleotide sequence ID" value="NZ_CP035544.1"/>
</dbReference>
<feature type="transmembrane region" description="Helical" evidence="1">
    <location>
        <begin position="79"/>
        <end position="99"/>
    </location>
</feature>
<feature type="transmembrane region" description="Helical" evidence="1">
    <location>
        <begin position="7"/>
        <end position="28"/>
    </location>
</feature>
<dbReference type="AlphaFoldDB" id="A0A411EC26"/>
<protein>
    <recommendedName>
        <fullName evidence="4">DUF1761 domain-containing protein</fullName>
    </recommendedName>
</protein>
<name>A0A411EC26_9FLAO</name>
<keyword evidence="1" id="KW-0812">Transmembrane</keyword>
<accession>A0A411EC26</accession>
<feature type="transmembrane region" description="Helical" evidence="1">
    <location>
        <begin position="111"/>
        <end position="132"/>
    </location>
</feature>
<evidence type="ECO:0000256" key="1">
    <source>
        <dbReference type="SAM" id="Phobius"/>
    </source>
</evidence>
<gene>
    <name evidence="2" type="ORF">EQY75_11290</name>
</gene>
<dbReference type="EMBL" id="CP035544">
    <property type="protein sequence ID" value="QBA65057.1"/>
    <property type="molecule type" value="Genomic_DNA"/>
</dbReference>
<evidence type="ECO:0000313" key="2">
    <source>
        <dbReference type="EMBL" id="QBA65057.1"/>
    </source>
</evidence>
<organism evidence="2 3">
    <name type="scientific">Muriicola soli</name>
    <dbReference type="NCBI Taxonomy" id="2507538"/>
    <lineage>
        <taxon>Bacteria</taxon>
        <taxon>Pseudomonadati</taxon>
        <taxon>Bacteroidota</taxon>
        <taxon>Flavobacteriia</taxon>
        <taxon>Flavobacteriales</taxon>
        <taxon>Flavobacteriaceae</taxon>
        <taxon>Muriicola</taxon>
    </lineage>
</organism>
<feature type="transmembrane region" description="Helical" evidence="1">
    <location>
        <begin position="48"/>
        <end position="67"/>
    </location>
</feature>
<reference evidence="2 3" key="1">
    <citation type="submission" date="2019-01" db="EMBL/GenBank/DDBJ databases">
        <title>Muriicola soli sp. nov., isolated from soil.</title>
        <authorList>
            <person name="Kang H.J."/>
            <person name="Kim S.B."/>
        </authorList>
    </citation>
    <scope>NUCLEOTIDE SEQUENCE [LARGE SCALE GENOMIC DNA]</scope>
    <source>
        <strain evidence="2 3">MMS17-SY002</strain>
    </source>
</reference>
<evidence type="ECO:0008006" key="4">
    <source>
        <dbReference type="Google" id="ProtNLM"/>
    </source>
</evidence>